<feature type="region of interest" description="Disordered" evidence="3">
    <location>
        <begin position="1"/>
        <end position="27"/>
    </location>
</feature>
<dbReference type="InterPro" id="IPR051012">
    <property type="entry name" value="CellSynth/LPSAsmb/PSIAsmb"/>
</dbReference>
<dbReference type="Pfam" id="PF13432">
    <property type="entry name" value="TPR_16"/>
    <property type="match status" value="2"/>
</dbReference>
<dbReference type="PANTHER" id="PTHR45586:SF1">
    <property type="entry name" value="LIPOPOLYSACCHARIDE ASSEMBLY PROTEIN B"/>
    <property type="match status" value="1"/>
</dbReference>
<dbReference type="InterPro" id="IPR019734">
    <property type="entry name" value="TPR_rpt"/>
</dbReference>
<reference evidence="4" key="1">
    <citation type="submission" date="2021-08" db="EMBL/GenBank/DDBJ databases">
        <authorList>
            <person name="Stevens D.C."/>
        </authorList>
    </citation>
    <scope>NUCLEOTIDE SEQUENCE</scope>
    <source>
        <strain evidence="4">DSM 53165</strain>
    </source>
</reference>
<comment type="caution">
    <text evidence="4">The sequence shown here is derived from an EMBL/GenBank/DDBJ whole genome shotgun (WGS) entry which is preliminary data.</text>
</comment>
<evidence type="ECO:0000313" key="4">
    <source>
        <dbReference type="EMBL" id="MBZ5712000.1"/>
    </source>
</evidence>
<dbReference type="InterPro" id="IPR011990">
    <property type="entry name" value="TPR-like_helical_dom_sf"/>
</dbReference>
<keyword evidence="5" id="KW-1185">Reference proteome</keyword>
<dbReference type="EMBL" id="JAIRAU010000028">
    <property type="protein sequence ID" value="MBZ5712000.1"/>
    <property type="molecule type" value="Genomic_DNA"/>
</dbReference>
<dbReference type="Pfam" id="PF14559">
    <property type="entry name" value="TPR_19"/>
    <property type="match status" value="2"/>
</dbReference>
<keyword evidence="2" id="KW-0802">TPR repeat</keyword>
<sequence length="2590" mass="281950">MADTSSRIPDEKGFDSAAAAVRSEPERADRWDEVEALGEPLERAAAIAALYREILAKELTPAAATVVGQRAVAFFEEWFPEDEAALTEALRRVLAVVPDDEWAFQRLTAISTLNERWSELLALYDQTLKAPIAEARRIQILEEATDIARDFAGQPDHAVDYMQQLLGLRPADARLEAALERLLEKQGRHRDLISLYKRRIELLGREATEGLPVKIAELWLDRLAQPGEALEEVRGLLQGNAADEAGWALLERILVLPEASTAVRSGALDLLRSSYDGVGKRDEVIRILGVALGFADPQASIGLHRELGERLVVAGQPAAALEHYVAVVELLPGSVDDHRRLRHLAELHGEHALHVKGLTAAAGSEADAGRRAALWAEAGDVAREELGDAAGAIELYQKVLAEPQADHALALRVARLLDDLLAQSGQAAERLTVLERLGELESGPAQTTVLGEAAKLAFGSGDPERSLKSWRARLALDAEDVEALVAAVEVLTGLGRWSEVVDVLRQRAGGPVPAHQRRADLRQIAAIQAEQLADLPGAIATWQEFVREFGESDETVEALASLLAKVTRWPDLSDLLDRAAGRGTARLADLSTRLGEVFRVQLARPGRAVACYDAALTADPAHAGARAGLLATLETEGRQQAVEVLGKLYRGRGEWAELAAIVDARLAGAEGDAVRQVDILRETARLHEVHTGDKAAAVAALARAFPLAPADRAIERDLLRLSEETGDFRPATAAFHAAAGVTIAGEPHRATELRLAEARLAEHKLNDAATALTAYQAVLSAVRGDAEAVRGAIRSAAAVGDFSAVAHALLGQIVADQKIDDAALALAEGLAGERGGWDRLTLSLEAAANAARTTLAPDVYAFLAARVAQWHRDQRGDFPAAREALLRSVAARPGQRERLDMLVDLQREAPEPALIDTLLALDQLSETDFDHLYEASELALGLLGDTDITRDILQRLLARATALWSRGVATTGRRSNDACVGWAAQKLAQLSEQDGDRRAAAELLAKTATLPFEQAVSQNMRVRAAATFAELGDRQRAIGLYEAALDSAPDDLEVLRLLGPLLEAEERFPELLKLRKHELSREPDAARRLALRLEIARLVGVIEQRGGRVEALRHNLRDDPSHDPSLAALTAVLGDRASPDELAKFLGEHAERLEQVGDKPRAIRLWTQLAELAERRIGDVELALASHRRAAALTPEFHNLDALARLHMARREPAEAVPWLTERLVRTPDGPERTDIVLGLSDALLGAGRNIKAIEVLSRAVADHPAEARTRDLLIRLEREAGDWEPLASLLQVAAEHTSEREQVLAFLYEAAAIVRDKLGELDRAIPVLERLHALVPDDRGVLVYLGDALISGGRWEHAQQVLERLVAEFGRRRPPERAQVHYKLAQVARALGDDKAALAQLELATAIDVGDVASLQMLAELSRDTGDLARAERSYRALLLAARRRGVDGDEKLIGIAEAQYELSRLAEGRGQADLAEELLGSAVDAALQDDREARKLQRALRSRGDAPLLVRVLRSRLEAAQEPASRAAILADLADALDATGQADEALGLRLQALQDDPGAAELHEAAAEQAARLGHSARYVDAVIALVDRARRKQDAGLQADLLLRAAEIVEREFADHDRAAELYSRVEAGGRRVVEAWMGLARIAAAKGDSARQIELLERIAGSTDDTMSPEVRARAAFGLAEIRLASPESRDAGVAAMRRALQTEPRLDVAEPILRRAVAAAPDHKELGEMYEQIVRKLGDRPALLAYLESKVAGDGVDPKVAQDASDLALELGEAERSEKLLVRMIELSGDREGSGEFVARTLLTLAERRKAAGDLRGAVDHVRDSAAHWHLPRAFELGLELAGLAAAQADQLALAAEIYEDLLLQEPSNKAVWAPLMDVYRKSGDESRLQQLVESTLPSLADVGERNALRLDLVPTLLQGSGHEQDVVRLLKDVLMEEPGHKQAEQLLAEVFEKTGYDSELVDLLNQQLLTAQGAGDTEGVIAASLRLGDLLRKTQPDEAVSVYRTALDFAPQSRQLIEALLGLFDADHDPRERAEIGERLLAIEAGEPAVRLALDLAGQYDKLGELEAVSRVLEAGYKLVPESDALRERLEGWYRDRGEFERLAALLVSSAERAIDPIKAVGLLREASSIYVDQLMDAAKSAEVLRIAVAIDPNDNELLREFIGRLCDTGEHAGAVEELTKALDWRPLERDDQVEFLRRRAELRMIVGDEARATADLEEAYGLVGAELIPDLIDGLERWRSAAAKRDDRDGERTATMRLVDILRKEGADDQARHALAGWVEHAPGDTDALRQLTAMDIASGRWESVIESATRLVAAESGEEQIKAVMQLVEATEKVGRPGEAQAGLEAAHRAQPKNEAVRARLKQIYEESEDYPALARLLITEAGTIADDSARFLVLRQAGELLLDEDAAAAADALKQALKIRPHDQQVNLLLVEAYAAAEQFEEADAILDAAIEALKGRRTPDLCALQYRKAMVAGAHGDYEQELHWLKEAHNTDRNNGDVAVALAALAEKLEDYDLAIRVLRSIALMEAAPMSRAVAYLRQGYIAERRGDRQKAVLWGRKALMEDPNCAEASDFLRSIGEL</sequence>
<dbReference type="Proteomes" id="UP001139031">
    <property type="component" value="Unassembled WGS sequence"/>
</dbReference>
<dbReference type="Gene3D" id="1.25.40.10">
    <property type="entry name" value="Tetratricopeptide repeat domain"/>
    <property type="match status" value="12"/>
</dbReference>
<dbReference type="PANTHER" id="PTHR45586">
    <property type="entry name" value="TPR REPEAT-CONTAINING PROTEIN PA4667"/>
    <property type="match status" value="1"/>
</dbReference>
<accession>A0ABS7TV35</accession>
<evidence type="ECO:0000256" key="2">
    <source>
        <dbReference type="ARBA" id="ARBA00022803"/>
    </source>
</evidence>
<evidence type="ECO:0000256" key="1">
    <source>
        <dbReference type="ARBA" id="ARBA00022737"/>
    </source>
</evidence>
<gene>
    <name evidence="4" type="ORF">K7C98_22380</name>
</gene>
<name>A0ABS7TV35_9BACT</name>
<protein>
    <submittedName>
        <fullName evidence="4">Tetratricopeptide repeat protein</fullName>
    </submittedName>
</protein>
<dbReference type="RefSeq" id="WP_224193762.1">
    <property type="nucleotide sequence ID" value="NZ_JAIRAU010000028.1"/>
</dbReference>
<evidence type="ECO:0000313" key="5">
    <source>
        <dbReference type="Proteomes" id="UP001139031"/>
    </source>
</evidence>
<keyword evidence="1" id="KW-0677">Repeat</keyword>
<dbReference type="SMART" id="SM00028">
    <property type="entry name" value="TPR"/>
    <property type="match status" value="12"/>
</dbReference>
<organism evidence="4 5">
    <name type="scientific">Nannocystis pusilla</name>
    <dbReference type="NCBI Taxonomy" id="889268"/>
    <lineage>
        <taxon>Bacteria</taxon>
        <taxon>Pseudomonadati</taxon>
        <taxon>Myxococcota</taxon>
        <taxon>Polyangia</taxon>
        <taxon>Nannocystales</taxon>
        <taxon>Nannocystaceae</taxon>
        <taxon>Nannocystis</taxon>
    </lineage>
</organism>
<proteinExistence type="predicted"/>
<evidence type="ECO:0000256" key="3">
    <source>
        <dbReference type="SAM" id="MobiDB-lite"/>
    </source>
</evidence>
<dbReference type="SUPFAM" id="SSF48452">
    <property type="entry name" value="TPR-like"/>
    <property type="match status" value="6"/>
</dbReference>